<dbReference type="EMBL" id="CM047588">
    <property type="protein sequence ID" value="KAI9905181.1"/>
    <property type="molecule type" value="Genomic_DNA"/>
</dbReference>
<reference evidence="1 2" key="1">
    <citation type="journal article" date="2022" name="bioRxiv">
        <title>The genome of the oomycete Peronosclerospora sorghi, a cosmopolitan pathogen of maize and sorghum, is inflated with dispersed pseudogenes.</title>
        <authorList>
            <person name="Fletcher K."/>
            <person name="Martin F."/>
            <person name="Isakeit T."/>
            <person name="Cavanaugh K."/>
            <person name="Magill C."/>
            <person name="Michelmore R."/>
        </authorList>
    </citation>
    <scope>NUCLEOTIDE SEQUENCE [LARGE SCALE GENOMIC DNA]</scope>
    <source>
        <strain evidence="1">P6</strain>
    </source>
</reference>
<accession>A0ACC0VI74</accession>
<evidence type="ECO:0000313" key="1">
    <source>
        <dbReference type="EMBL" id="KAI9905181.1"/>
    </source>
</evidence>
<comment type="caution">
    <text evidence="1">The sequence shown here is derived from an EMBL/GenBank/DDBJ whole genome shotgun (WGS) entry which is preliminary data.</text>
</comment>
<proteinExistence type="predicted"/>
<sequence length="82" mass="8829">MERVTKGTLSQKSFLLAIRDRKADHPIFTTLINNIRYCKGTKPKVPMCTSGQTVQLAATVGGSFATAVSIVSRKGLPSEHPA</sequence>
<protein>
    <submittedName>
        <fullName evidence="1">Uncharacterized protein</fullName>
    </submittedName>
</protein>
<name>A0ACC0VI74_9STRA</name>
<organism evidence="1 2">
    <name type="scientific">Peronosclerospora sorghi</name>
    <dbReference type="NCBI Taxonomy" id="230839"/>
    <lineage>
        <taxon>Eukaryota</taxon>
        <taxon>Sar</taxon>
        <taxon>Stramenopiles</taxon>
        <taxon>Oomycota</taxon>
        <taxon>Peronosporomycetes</taxon>
        <taxon>Peronosporales</taxon>
        <taxon>Peronosporaceae</taxon>
        <taxon>Peronosclerospora</taxon>
    </lineage>
</organism>
<dbReference type="Proteomes" id="UP001163321">
    <property type="component" value="Chromosome 9"/>
</dbReference>
<evidence type="ECO:0000313" key="2">
    <source>
        <dbReference type="Proteomes" id="UP001163321"/>
    </source>
</evidence>
<keyword evidence="2" id="KW-1185">Reference proteome</keyword>
<gene>
    <name evidence="1" type="ORF">PsorP6_013799</name>
</gene>